<feature type="domain" description="GAF" evidence="1">
    <location>
        <begin position="16"/>
        <end position="71"/>
    </location>
</feature>
<dbReference type="SUPFAM" id="SSF55785">
    <property type="entry name" value="PYP-like sensor domain (PAS domain)"/>
    <property type="match status" value="1"/>
</dbReference>
<dbReference type="InterPro" id="IPR035965">
    <property type="entry name" value="PAS-like_dom_sf"/>
</dbReference>
<dbReference type="InterPro" id="IPR003018">
    <property type="entry name" value="GAF"/>
</dbReference>
<dbReference type="Gene3D" id="3.30.450.40">
    <property type="match status" value="1"/>
</dbReference>
<dbReference type="Pfam" id="PF01590">
    <property type="entry name" value="GAF"/>
    <property type="match status" value="1"/>
</dbReference>
<feature type="non-terminal residue" evidence="3">
    <location>
        <position position="185"/>
    </location>
</feature>
<accession>X0UMB7</accession>
<gene>
    <name evidence="3" type="ORF">S01H1_39849</name>
</gene>
<dbReference type="SUPFAM" id="SSF55781">
    <property type="entry name" value="GAF domain-like"/>
    <property type="match status" value="1"/>
</dbReference>
<evidence type="ECO:0000259" key="2">
    <source>
        <dbReference type="Pfam" id="PF13188"/>
    </source>
</evidence>
<organism evidence="3">
    <name type="scientific">marine sediment metagenome</name>
    <dbReference type="NCBI Taxonomy" id="412755"/>
    <lineage>
        <taxon>unclassified sequences</taxon>
        <taxon>metagenomes</taxon>
        <taxon>ecological metagenomes</taxon>
    </lineage>
</organism>
<reference evidence="3" key="1">
    <citation type="journal article" date="2014" name="Front. Microbiol.">
        <title>High frequency of phylogenetically diverse reductive dehalogenase-homologous genes in deep subseafloor sedimentary metagenomes.</title>
        <authorList>
            <person name="Kawai M."/>
            <person name="Futagami T."/>
            <person name="Toyoda A."/>
            <person name="Takaki Y."/>
            <person name="Nishi S."/>
            <person name="Hori S."/>
            <person name="Arai W."/>
            <person name="Tsubouchi T."/>
            <person name="Morono Y."/>
            <person name="Uchiyama I."/>
            <person name="Ito T."/>
            <person name="Fujiyama A."/>
            <person name="Inagaki F."/>
            <person name="Takami H."/>
        </authorList>
    </citation>
    <scope>NUCLEOTIDE SEQUENCE</scope>
    <source>
        <strain evidence="3">Expedition CK06-06</strain>
    </source>
</reference>
<evidence type="ECO:0000259" key="1">
    <source>
        <dbReference type="Pfam" id="PF01590"/>
    </source>
</evidence>
<feature type="domain" description="PAS" evidence="2">
    <location>
        <begin position="88"/>
        <end position="121"/>
    </location>
</feature>
<dbReference type="InterPro" id="IPR000014">
    <property type="entry name" value="PAS"/>
</dbReference>
<dbReference type="Pfam" id="PF13188">
    <property type="entry name" value="PAS_8"/>
    <property type="match status" value="1"/>
</dbReference>
<dbReference type="AlphaFoldDB" id="X0UMB7"/>
<dbReference type="EMBL" id="BARS01025191">
    <property type="protein sequence ID" value="GAG01448.1"/>
    <property type="molecule type" value="Genomic_DNA"/>
</dbReference>
<dbReference type="Gene3D" id="3.30.450.20">
    <property type="entry name" value="PAS domain"/>
    <property type="match status" value="1"/>
</dbReference>
<dbReference type="InterPro" id="IPR029016">
    <property type="entry name" value="GAF-like_dom_sf"/>
</dbReference>
<protein>
    <submittedName>
        <fullName evidence="3">Uncharacterized protein</fullName>
    </submittedName>
</protein>
<comment type="caution">
    <text evidence="3">The sequence shown here is derived from an EMBL/GenBank/DDBJ whole genome shotgun (WGS) entry which is preliminary data.</text>
</comment>
<evidence type="ECO:0000313" key="3">
    <source>
        <dbReference type="EMBL" id="GAG01448.1"/>
    </source>
</evidence>
<proteinExistence type="predicted"/>
<sequence>MDDWQEMAESEPLSALAPLMESFRIRASIIVPILDKTLCIGRFIVVSEQRRPWAPEEIAFVETVGHQLGGAAERLSLLARTREQAQQVQGIMDAVPEGVLLLGANSRILLANAAAQEYLSVLTDARVGDPLTGLGRRPIQELLEPPAAGSWHEIEGLGNGRRVFEATARPMETGPRSGSWVLVLR</sequence>
<name>X0UMB7_9ZZZZ</name>